<dbReference type="InterPro" id="IPR050109">
    <property type="entry name" value="HTH-type_TetR-like_transc_reg"/>
</dbReference>
<dbReference type="Pfam" id="PF17754">
    <property type="entry name" value="TetR_C_14"/>
    <property type="match status" value="1"/>
</dbReference>
<keyword evidence="2 4" id="KW-0238">DNA-binding</keyword>
<evidence type="ECO:0000313" key="6">
    <source>
        <dbReference type="EMBL" id="GAA4665936.1"/>
    </source>
</evidence>
<proteinExistence type="predicted"/>
<comment type="caution">
    <text evidence="6">The sequence shown here is derived from an EMBL/GenBank/DDBJ whole genome shotgun (WGS) entry which is preliminary data.</text>
</comment>
<protein>
    <submittedName>
        <fullName evidence="6">TetR/AcrR family transcriptional regulator</fullName>
    </submittedName>
</protein>
<dbReference type="PANTHER" id="PTHR30055:SF234">
    <property type="entry name" value="HTH-TYPE TRANSCRIPTIONAL REGULATOR BETI"/>
    <property type="match status" value="1"/>
</dbReference>
<dbReference type="PROSITE" id="PS50977">
    <property type="entry name" value="HTH_TETR_2"/>
    <property type="match status" value="1"/>
</dbReference>
<dbReference type="EMBL" id="BAABIB010000145">
    <property type="protein sequence ID" value="GAA4665936.1"/>
    <property type="molecule type" value="Genomic_DNA"/>
</dbReference>
<organism evidence="6 7">
    <name type="scientific">Amycolatopsis dongchuanensis</name>
    <dbReference type="NCBI Taxonomy" id="1070866"/>
    <lineage>
        <taxon>Bacteria</taxon>
        <taxon>Bacillati</taxon>
        <taxon>Actinomycetota</taxon>
        <taxon>Actinomycetes</taxon>
        <taxon>Pseudonocardiales</taxon>
        <taxon>Pseudonocardiaceae</taxon>
        <taxon>Amycolatopsis</taxon>
    </lineage>
</organism>
<dbReference type="InterPro" id="IPR009057">
    <property type="entry name" value="Homeodomain-like_sf"/>
</dbReference>
<keyword evidence="3" id="KW-0804">Transcription</keyword>
<feature type="domain" description="HTH tetR-type" evidence="5">
    <location>
        <begin position="12"/>
        <end position="72"/>
    </location>
</feature>
<keyword evidence="7" id="KW-1185">Reference proteome</keyword>
<evidence type="ECO:0000256" key="3">
    <source>
        <dbReference type="ARBA" id="ARBA00023163"/>
    </source>
</evidence>
<evidence type="ECO:0000313" key="7">
    <source>
        <dbReference type="Proteomes" id="UP001500192"/>
    </source>
</evidence>
<evidence type="ECO:0000256" key="2">
    <source>
        <dbReference type="ARBA" id="ARBA00023125"/>
    </source>
</evidence>
<evidence type="ECO:0000259" key="5">
    <source>
        <dbReference type="PROSITE" id="PS50977"/>
    </source>
</evidence>
<keyword evidence="1" id="KW-0805">Transcription regulation</keyword>
<dbReference type="InterPro" id="IPR041347">
    <property type="entry name" value="MftR_C"/>
</dbReference>
<dbReference type="SUPFAM" id="SSF46689">
    <property type="entry name" value="Homeodomain-like"/>
    <property type="match status" value="1"/>
</dbReference>
<dbReference type="Proteomes" id="UP001500192">
    <property type="component" value="Unassembled WGS sequence"/>
</dbReference>
<accession>A0ABP8VKP0</accession>
<reference evidence="7" key="1">
    <citation type="journal article" date="2019" name="Int. J. Syst. Evol. Microbiol.">
        <title>The Global Catalogue of Microorganisms (GCM) 10K type strain sequencing project: providing services to taxonomists for standard genome sequencing and annotation.</title>
        <authorList>
            <consortium name="The Broad Institute Genomics Platform"/>
            <consortium name="The Broad Institute Genome Sequencing Center for Infectious Disease"/>
            <person name="Wu L."/>
            <person name="Ma J."/>
        </authorList>
    </citation>
    <scope>NUCLEOTIDE SEQUENCE [LARGE SCALE GENOMIC DNA]</scope>
    <source>
        <strain evidence="7">JCM 18054</strain>
    </source>
</reference>
<gene>
    <name evidence="6" type="ORF">GCM10023214_69330</name>
</gene>
<evidence type="ECO:0000256" key="4">
    <source>
        <dbReference type="PROSITE-ProRule" id="PRU00335"/>
    </source>
</evidence>
<feature type="DNA-binding region" description="H-T-H motif" evidence="4">
    <location>
        <begin position="35"/>
        <end position="54"/>
    </location>
</feature>
<sequence length="214" mass="23380">MKTEGLRERKKRAMRRQLSDTATRLFLERGFDSVRVADVAEACGVSEKTVFNYFPTKEALVLDRLEATADALRTHLADPALPPVEAMLRVLAEELRELTTSLAADERALAGYRRFGDLLRETPSLRAYQNDAADRFADVAAEVLAARAGLRAEDPEPQVAAAALLGLWRVQFRALRTHVRPGRAVEDAVAEVAGEVRRAAALLEGGLAGFPAVS</sequence>
<dbReference type="PRINTS" id="PR00455">
    <property type="entry name" value="HTHTETR"/>
</dbReference>
<dbReference type="PANTHER" id="PTHR30055">
    <property type="entry name" value="HTH-TYPE TRANSCRIPTIONAL REGULATOR RUTR"/>
    <property type="match status" value="1"/>
</dbReference>
<dbReference type="InterPro" id="IPR001647">
    <property type="entry name" value="HTH_TetR"/>
</dbReference>
<name>A0ABP8VKP0_9PSEU</name>
<dbReference type="Pfam" id="PF00440">
    <property type="entry name" value="TetR_N"/>
    <property type="match status" value="1"/>
</dbReference>
<evidence type="ECO:0000256" key="1">
    <source>
        <dbReference type="ARBA" id="ARBA00023015"/>
    </source>
</evidence>
<dbReference type="RefSeq" id="WP_346056268.1">
    <property type="nucleotide sequence ID" value="NZ_BAABIB010000145.1"/>
</dbReference>
<dbReference type="Gene3D" id="1.10.357.10">
    <property type="entry name" value="Tetracycline Repressor, domain 2"/>
    <property type="match status" value="1"/>
</dbReference>
<dbReference type="Gene3D" id="1.10.10.60">
    <property type="entry name" value="Homeodomain-like"/>
    <property type="match status" value="1"/>
</dbReference>